<evidence type="ECO:0000313" key="1">
    <source>
        <dbReference type="EMBL" id="DAD47158.1"/>
    </source>
</evidence>
<keyword evidence="2" id="KW-1185">Reference proteome</keyword>
<protein>
    <submittedName>
        <fullName evidence="1">Uncharacterized protein</fullName>
    </submittedName>
</protein>
<dbReference type="Proteomes" id="UP000607653">
    <property type="component" value="Unassembled WGS sequence"/>
</dbReference>
<dbReference type="AlphaFoldDB" id="A0A822ZYX6"/>
<comment type="caution">
    <text evidence="1">The sequence shown here is derived from an EMBL/GenBank/DDBJ whole genome shotgun (WGS) entry which is preliminary data.</text>
</comment>
<dbReference type="PANTHER" id="PTHR48245:SF1">
    <property type="match status" value="1"/>
</dbReference>
<gene>
    <name evidence="1" type="ORF">HUJ06_017095</name>
</gene>
<dbReference type="EMBL" id="DUZY01000008">
    <property type="protein sequence ID" value="DAD47158.1"/>
    <property type="molecule type" value="Genomic_DNA"/>
</dbReference>
<evidence type="ECO:0000313" key="2">
    <source>
        <dbReference type="Proteomes" id="UP000607653"/>
    </source>
</evidence>
<sequence>MSVKVRTTCTWTERPYEALLFPGIGFGPFLRSLGGRRRRPPFGGAQAISEIPLWKS</sequence>
<reference evidence="1 2" key="1">
    <citation type="journal article" date="2020" name="Mol. Biol. Evol.">
        <title>Distinct Expression and Methylation Patterns for Genes with Different Fates following a Single Whole-Genome Duplication in Flowering Plants.</title>
        <authorList>
            <person name="Shi T."/>
            <person name="Rahmani R.S."/>
            <person name="Gugger P.F."/>
            <person name="Wang M."/>
            <person name="Li H."/>
            <person name="Zhang Y."/>
            <person name="Li Z."/>
            <person name="Wang Q."/>
            <person name="Van de Peer Y."/>
            <person name="Marchal K."/>
            <person name="Chen J."/>
        </authorList>
    </citation>
    <scope>NUCLEOTIDE SEQUENCE [LARGE SCALE GENOMIC DNA]</scope>
    <source>
        <tissue evidence="1">Leaf</tissue>
    </source>
</reference>
<organism evidence="1 2">
    <name type="scientific">Nelumbo nucifera</name>
    <name type="common">Sacred lotus</name>
    <dbReference type="NCBI Taxonomy" id="4432"/>
    <lineage>
        <taxon>Eukaryota</taxon>
        <taxon>Viridiplantae</taxon>
        <taxon>Streptophyta</taxon>
        <taxon>Embryophyta</taxon>
        <taxon>Tracheophyta</taxon>
        <taxon>Spermatophyta</taxon>
        <taxon>Magnoliopsida</taxon>
        <taxon>Proteales</taxon>
        <taxon>Nelumbonaceae</taxon>
        <taxon>Nelumbo</taxon>
    </lineage>
</organism>
<dbReference type="PANTHER" id="PTHR48245">
    <property type="match status" value="1"/>
</dbReference>
<accession>A0A822ZYX6</accession>
<proteinExistence type="predicted"/>
<name>A0A822ZYX6_NELNU</name>